<keyword evidence="3" id="KW-1185">Reference proteome</keyword>
<evidence type="ECO:0000313" key="3">
    <source>
        <dbReference type="Proteomes" id="UP000011910"/>
    </source>
</evidence>
<dbReference type="PANTHER" id="PTHR43685:SF2">
    <property type="entry name" value="GLYCOSYLTRANSFERASE 2-LIKE DOMAIN-CONTAINING PROTEIN"/>
    <property type="match status" value="1"/>
</dbReference>
<dbReference type="InterPro" id="IPR050834">
    <property type="entry name" value="Glycosyltransf_2"/>
</dbReference>
<accession>M7NGW2</accession>
<dbReference type="Proteomes" id="UP000011910">
    <property type="component" value="Unassembled WGS sequence"/>
</dbReference>
<dbReference type="EMBL" id="AODQ01000149">
    <property type="protein sequence ID" value="EMR01075.1"/>
    <property type="molecule type" value="Genomic_DNA"/>
</dbReference>
<dbReference type="SUPFAM" id="SSF53448">
    <property type="entry name" value="Nucleotide-diphospho-sugar transferases"/>
    <property type="match status" value="1"/>
</dbReference>
<protein>
    <submittedName>
        <fullName evidence="2">Putative glycosyl transferase</fullName>
    </submittedName>
</protein>
<proteinExistence type="predicted"/>
<dbReference type="Pfam" id="PF00535">
    <property type="entry name" value="Glycos_transf_2"/>
    <property type="match status" value="1"/>
</dbReference>
<organism evidence="2 3">
    <name type="scientific">Cesiribacter andamanensis AMV16</name>
    <dbReference type="NCBI Taxonomy" id="1279009"/>
    <lineage>
        <taxon>Bacteria</taxon>
        <taxon>Pseudomonadati</taxon>
        <taxon>Bacteroidota</taxon>
        <taxon>Cytophagia</taxon>
        <taxon>Cytophagales</taxon>
        <taxon>Cesiribacteraceae</taxon>
        <taxon>Cesiribacter</taxon>
    </lineage>
</organism>
<reference evidence="2 3" key="1">
    <citation type="journal article" date="2013" name="Genome Announc.">
        <title>Draft Genome Sequence of Cesiribacter andamanensis Strain AMV16T, Isolated from a Soil Sample from a Mud Volcano in the Andaman Islands, India.</title>
        <authorList>
            <person name="Shivaji S."/>
            <person name="Ara S."/>
            <person name="Begum Z."/>
            <person name="Srinivas T.N."/>
            <person name="Singh A."/>
            <person name="Kumar Pinnaka A."/>
        </authorList>
    </citation>
    <scope>NUCLEOTIDE SEQUENCE [LARGE SCALE GENOMIC DNA]</scope>
    <source>
        <strain evidence="2 3">AMV16</strain>
    </source>
</reference>
<dbReference type="PATRIC" id="fig|1279009.4.peg.3844"/>
<dbReference type="STRING" id="1279009.ADICEAN_03799"/>
<feature type="domain" description="Glycosyltransferase 2-like" evidence="1">
    <location>
        <begin position="2"/>
        <end position="166"/>
    </location>
</feature>
<dbReference type="eggNOG" id="COG1215">
    <property type="taxonomic scope" value="Bacteria"/>
</dbReference>
<dbReference type="AlphaFoldDB" id="M7NGW2"/>
<comment type="caution">
    <text evidence="2">The sequence shown here is derived from an EMBL/GenBank/DDBJ whole genome shotgun (WGS) entry which is preliminary data.</text>
</comment>
<dbReference type="InterPro" id="IPR029044">
    <property type="entry name" value="Nucleotide-diphossugar_trans"/>
</dbReference>
<dbReference type="InterPro" id="IPR001173">
    <property type="entry name" value="Glyco_trans_2-like"/>
</dbReference>
<dbReference type="PANTHER" id="PTHR43685">
    <property type="entry name" value="GLYCOSYLTRANSFERASE"/>
    <property type="match status" value="1"/>
</dbReference>
<name>M7NGW2_9BACT</name>
<evidence type="ECO:0000259" key="1">
    <source>
        <dbReference type="Pfam" id="PF00535"/>
    </source>
</evidence>
<dbReference type="GO" id="GO:0016740">
    <property type="term" value="F:transferase activity"/>
    <property type="evidence" value="ECO:0007669"/>
    <property type="project" value="UniProtKB-KW"/>
</dbReference>
<gene>
    <name evidence="2" type="ORF">ADICEAN_03799</name>
</gene>
<evidence type="ECO:0000313" key="2">
    <source>
        <dbReference type="EMBL" id="EMR01075.1"/>
    </source>
</evidence>
<keyword evidence="2" id="KW-0808">Transferase</keyword>
<sequence length="301" mass="34827">MVPVYNCAGYLTETLESVLVQDPGREQMQIVVVDDASTDADVAALVQRVGAGRITYHCQPKNVGSLRNFETCLNLATGHYIHLLHGDDKVLPGYYEKIGALLDRYPEAGAAFSRYQYIDEDSAYLYPQQPEQQADGLLSNWLVRLGERQRIQYCAISVRRSVYEELGGFYGVTYGEDWEMWMRIARRYAMAYTPEVLSAYRMHYQSISGQSFVQAKNLHDLQWVMNTIHAYLPDEVRGSVRRTALRFYAHYALKIANRIWHRSYNRQTVKAQIQEALRMHQDPGLYWKIAKLYTKMMLKAL</sequence>
<dbReference type="Gene3D" id="3.90.550.10">
    <property type="entry name" value="Spore Coat Polysaccharide Biosynthesis Protein SpsA, Chain A"/>
    <property type="match status" value="1"/>
</dbReference>